<feature type="transmembrane region" description="Helical" evidence="1">
    <location>
        <begin position="118"/>
        <end position="138"/>
    </location>
</feature>
<feature type="transmembrane region" description="Helical" evidence="1">
    <location>
        <begin position="211"/>
        <end position="229"/>
    </location>
</feature>
<sequence>MRVGALSAGNRQRHHVVMGLRGVTGRGVPWLCGLAGAVAAVGLLPLLYRVRTDDLRGDEVQNWTETRVAALEQQIEYGPVNAAFPVPGPLLGVPVLCAVALLLLAAVLVARGAWLGRLVGTVGVGVLVGVVAGVVAAYSGEVTRAEAAARRLTERLASDEPGQGFSITDTTVSPEPGFWALCAAVVVALVALVPLHRAAPPTRVGVGARDRVGAALVALGAVLVGGGLVTELHWERPDLSVHGGDYHEATSVWAFASTRRTWLADEAPDVSDVTGYAPGGWLVALAVVLLVAVALLARGRAVGRLLALLGAGGLLGLVWSVGGKLPTIFARGEIPGVMPDPTATQGYGTGFWVLCAAVVVALAGAALSQRRPVPDYRPAGAVLRHHDPAEDDGVVVHDISGFDDDPLHPDRWPASGAGG</sequence>
<reference evidence="2 3" key="1">
    <citation type="journal article" date="2009" name="Stand. Genomic Sci.">
        <title>Complete genome sequence of Actinosynnema mirum type strain (101).</title>
        <authorList>
            <person name="Land M."/>
            <person name="Lapidus A."/>
            <person name="Mayilraj S."/>
            <person name="Chen F."/>
            <person name="Copeland A."/>
            <person name="Del Rio T.G."/>
            <person name="Nolan M."/>
            <person name="Lucas S."/>
            <person name="Tice H."/>
            <person name="Cheng J.F."/>
            <person name="Chertkov O."/>
            <person name="Bruce D."/>
            <person name="Goodwin L."/>
            <person name="Pitluck S."/>
            <person name="Rohde M."/>
            <person name="Goker M."/>
            <person name="Pati A."/>
            <person name="Ivanova N."/>
            <person name="Mavromatis K."/>
            <person name="Chen A."/>
            <person name="Palaniappan K."/>
            <person name="Hauser L."/>
            <person name="Chang Y.J."/>
            <person name="Jeffries C.C."/>
            <person name="Brettin T."/>
            <person name="Detter J.C."/>
            <person name="Han C."/>
            <person name="Chain P."/>
            <person name="Tindall B.J."/>
            <person name="Bristow J."/>
            <person name="Eisen J.A."/>
            <person name="Markowitz V."/>
            <person name="Hugenholtz P."/>
            <person name="Kyrpides N.C."/>
            <person name="Klenk H.P."/>
        </authorList>
    </citation>
    <scope>NUCLEOTIDE SEQUENCE [LARGE SCALE GENOMIC DNA]</scope>
    <source>
        <strain evidence="3">ATCC 29888 / DSM 43827 / JCM 3225 / NBRC 14064 / NCIMB 13271 / NRRL B-12336 / IMRU 3971 / 101</strain>
    </source>
</reference>
<accession>C6WA68</accession>
<name>C6WA68_ACTMD</name>
<feature type="transmembrane region" description="Helical" evidence="1">
    <location>
        <begin position="28"/>
        <end position="48"/>
    </location>
</feature>
<keyword evidence="1" id="KW-0472">Membrane</keyword>
<evidence type="ECO:0000313" key="3">
    <source>
        <dbReference type="Proteomes" id="UP000002213"/>
    </source>
</evidence>
<dbReference type="HOGENOM" id="CLU_654946_0_0_11"/>
<keyword evidence="1" id="KW-1133">Transmembrane helix</keyword>
<proteinExistence type="predicted"/>
<dbReference type="KEGG" id="ami:Amir_5438"/>
<evidence type="ECO:0000313" key="2">
    <source>
        <dbReference type="EMBL" id="ACU39257.1"/>
    </source>
</evidence>
<dbReference type="Proteomes" id="UP000002213">
    <property type="component" value="Chromosome"/>
</dbReference>
<gene>
    <name evidence="2" type="ordered locus">Amir_5438</name>
</gene>
<dbReference type="EMBL" id="CP001630">
    <property type="protein sequence ID" value="ACU39257.1"/>
    <property type="molecule type" value="Genomic_DNA"/>
</dbReference>
<keyword evidence="3" id="KW-1185">Reference proteome</keyword>
<dbReference type="AlphaFoldDB" id="C6WA68"/>
<feature type="transmembrane region" description="Helical" evidence="1">
    <location>
        <begin position="91"/>
        <end position="111"/>
    </location>
</feature>
<protein>
    <submittedName>
        <fullName evidence="2">Uncharacterized protein</fullName>
    </submittedName>
</protein>
<feature type="transmembrane region" description="Helical" evidence="1">
    <location>
        <begin position="178"/>
        <end position="199"/>
    </location>
</feature>
<feature type="transmembrane region" description="Helical" evidence="1">
    <location>
        <begin position="349"/>
        <end position="367"/>
    </location>
</feature>
<organism evidence="2 3">
    <name type="scientific">Actinosynnema mirum (strain ATCC 29888 / DSM 43827 / JCM 3225 / NBRC 14064 / NCIMB 13271 / NRRL B-12336 / IMRU 3971 / 101)</name>
    <dbReference type="NCBI Taxonomy" id="446462"/>
    <lineage>
        <taxon>Bacteria</taxon>
        <taxon>Bacillati</taxon>
        <taxon>Actinomycetota</taxon>
        <taxon>Actinomycetes</taxon>
        <taxon>Pseudonocardiales</taxon>
        <taxon>Pseudonocardiaceae</taxon>
        <taxon>Actinosynnema</taxon>
    </lineage>
</organism>
<feature type="transmembrane region" description="Helical" evidence="1">
    <location>
        <begin position="305"/>
        <end position="329"/>
    </location>
</feature>
<feature type="transmembrane region" description="Helical" evidence="1">
    <location>
        <begin position="279"/>
        <end position="298"/>
    </location>
</feature>
<evidence type="ECO:0000256" key="1">
    <source>
        <dbReference type="SAM" id="Phobius"/>
    </source>
</evidence>
<dbReference type="STRING" id="446462.Amir_5438"/>
<keyword evidence="1" id="KW-0812">Transmembrane</keyword>